<dbReference type="GO" id="GO:0005634">
    <property type="term" value="C:nucleus"/>
    <property type="evidence" value="ECO:0007669"/>
    <property type="project" value="UniProtKB-SubCell"/>
</dbReference>
<proteinExistence type="predicted"/>
<evidence type="ECO:0000256" key="1">
    <source>
        <dbReference type="ARBA" id="ARBA00004123"/>
    </source>
</evidence>
<dbReference type="RefSeq" id="XP_037145922.1">
    <property type="nucleotide sequence ID" value="XM_037290027.1"/>
</dbReference>
<dbReference type="OrthoDB" id="4036151at2759"/>
<feature type="domain" description="FAM192A/Fyv6 N-terminal" evidence="5">
    <location>
        <begin position="22"/>
        <end position="106"/>
    </location>
</feature>
<organism evidence="6 7">
    <name type="scientific">Zygotorulaspora mrakii</name>
    <name type="common">Zygosaccharomyces mrakii</name>
    <dbReference type="NCBI Taxonomy" id="42260"/>
    <lineage>
        <taxon>Eukaryota</taxon>
        <taxon>Fungi</taxon>
        <taxon>Dikarya</taxon>
        <taxon>Ascomycota</taxon>
        <taxon>Saccharomycotina</taxon>
        <taxon>Saccharomycetes</taxon>
        <taxon>Saccharomycetales</taxon>
        <taxon>Saccharomycetaceae</taxon>
        <taxon>Zygotorulaspora</taxon>
    </lineage>
</organism>
<comment type="subcellular location">
    <subcellularLocation>
        <location evidence="1">Nucleus</location>
    </subcellularLocation>
</comment>
<protein>
    <recommendedName>
        <fullName evidence="5">FAM192A/Fyv6 N-terminal domain-containing protein</fullName>
    </recommendedName>
</protein>
<evidence type="ECO:0000259" key="5">
    <source>
        <dbReference type="Pfam" id="PF10187"/>
    </source>
</evidence>
<feature type="compositionally biased region" description="Basic residues" evidence="4">
    <location>
        <begin position="147"/>
        <end position="163"/>
    </location>
</feature>
<dbReference type="Proteomes" id="UP000509704">
    <property type="component" value="Chromosome 7"/>
</dbReference>
<dbReference type="EMBL" id="CP058610">
    <property type="protein sequence ID" value="QLG74197.1"/>
    <property type="molecule type" value="Genomic_DNA"/>
</dbReference>
<keyword evidence="2" id="KW-0539">Nucleus</keyword>
<evidence type="ECO:0000313" key="6">
    <source>
        <dbReference type="EMBL" id="QLG74197.1"/>
    </source>
</evidence>
<dbReference type="KEGG" id="zmk:HG535_0G00810"/>
<name>A0A7H9B6J9_ZYGMR</name>
<dbReference type="Pfam" id="PF10187">
    <property type="entry name" value="FAM192A_Fyv6_N"/>
    <property type="match status" value="1"/>
</dbReference>
<feature type="coiled-coil region" evidence="3">
    <location>
        <begin position="50"/>
        <end position="105"/>
    </location>
</feature>
<keyword evidence="3" id="KW-0175">Coiled coil</keyword>
<sequence length="163" mass="19453">MSFTDNNTKKRPLKFVSEGITDLETQKVREQIEQSKFEAECKRRDRKSLREQLRSNAINKQKEYHQLVKEKDGFNRLSQAELDFFQKIEDDERQKEEELQQYLKDKGIQFEQRKSEITNSKKEVPKDDELNLITKKTGPQENLNGIIKKKNKPKIKMKLKKLP</sequence>
<dbReference type="InterPro" id="IPR019331">
    <property type="entry name" value="FAM192A/Fyv6_N"/>
</dbReference>
<evidence type="ECO:0000256" key="3">
    <source>
        <dbReference type="SAM" id="Coils"/>
    </source>
</evidence>
<keyword evidence="7" id="KW-1185">Reference proteome</keyword>
<evidence type="ECO:0000313" key="7">
    <source>
        <dbReference type="Proteomes" id="UP000509704"/>
    </source>
</evidence>
<accession>A0A7H9B6J9</accession>
<dbReference type="GeneID" id="59237980"/>
<evidence type="ECO:0000256" key="4">
    <source>
        <dbReference type="SAM" id="MobiDB-lite"/>
    </source>
</evidence>
<evidence type="ECO:0000256" key="2">
    <source>
        <dbReference type="ARBA" id="ARBA00023242"/>
    </source>
</evidence>
<dbReference type="AlphaFoldDB" id="A0A7H9B6J9"/>
<feature type="region of interest" description="Disordered" evidence="4">
    <location>
        <begin position="142"/>
        <end position="163"/>
    </location>
</feature>
<reference evidence="6 7" key="1">
    <citation type="submission" date="2020-07" db="EMBL/GenBank/DDBJ databases">
        <title>The yeast mating-type switching endonuclease HO is a domesticated member of an unorthodox homing genetic element family.</title>
        <authorList>
            <person name="Coughlan A.Y."/>
            <person name="Lombardi L."/>
            <person name="Braun-Galleani S."/>
            <person name="Martos A.R."/>
            <person name="Galeote V."/>
            <person name="Bigey F."/>
            <person name="Dequin S."/>
            <person name="Byrne K.P."/>
            <person name="Wolfe K.H."/>
        </authorList>
    </citation>
    <scope>NUCLEOTIDE SEQUENCE [LARGE SCALE GENOMIC DNA]</scope>
    <source>
        <strain evidence="6 7">NRRL Y-6702</strain>
    </source>
</reference>
<gene>
    <name evidence="6" type="ORF">HG535_0G00810</name>
</gene>